<protein>
    <submittedName>
        <fullName evidence="2">Uncharacterized protein</fullName>
    </submittedName>
</protein>
<proteinExistence type="predicted"/>
<gene>
    <name evidence="2" type="ORF">VTL71DRAFT_15181</name>
</gene>
<evidence type="ECO:0000313" key="3">
    <source>
        <dbReference type="Proteomes" id="UP001595075"/>
    </source>
</evidence>
<sequence length="84" mass="9709">MECMEENNLSRSSYRAIELPRLLPSPTAGSHYTDTQSEDNLQPTFIFAQATPRNDRYAFNVRYEGREGSPPQSRLHTSRKQDFV</sequence>
<accession>A0ABR4CI15</accession>
<comment type="caution">
    <text evidence="2">The sequence shown here is derived from an EMBL/GenBank/DDBJ whole genome shotgun (WGS) entry which is preliminary data.</text>
</comment>
<keyword evidence="3" id="KW-1185">Reference proteome</keyword>
<reference evidence="2 3" key="1">
    <citation type="journal article" date="2024" name="Commun. Biol.">
        <title>Comparative genomic analysis of thermophilic fungi reveals convergent evolutionary adaptations and gene losses.</title>
        <authorList>
            <person name="Steindorff A.S."/>
            <person name="Aguilar-Pontes M.V."/>
            <person name="Robinson A.J."/>
            <person name="Andreopoulos B."/>
            <person name="LaButti K."/>
            <person name="Kuo A."/>
            <person name="Mondo S."/>
            <person name="Riley R."/>
            <person name="Otillar R."/>
            <person name="Haridas S."/>
            <person name="Lipzen A."/>
            <person name="Grimwood J."/>
            <person name="Schmutz J."/>
            <person name="Clum A."/>
            <person name="Reid I.D."/>
            <person name="Moisan M.C."/>
            <person name="Butler G."/>
            <person name="Nguyen T.T.M."/>
            <person name="Dewar K."/>
            <person name="Conant G."/>
            <person name="Drula E."/>
            <person name="Henrissat B."/>
            <person name="Hansel C."/>
            <person name="Singer S."/>
            <person name="Hutchinson M.I."/>
            <person name="de Vries R.P."/>
            <person name="Natvig D.O."/>
            <person name="Powell A.J."/>
            <person name="Tsang A."/>
            <person name="Grigoriev I.V."/>
        </authorList>
    </citation>
    <scope>NUCLEOTIDE SEQUENCE [LARGE SCALE GENOMIC DNA]</scope>
    <source>
        <strain evidence="2 3">CBS 494.80</strain>
    </source>
</reference>
<evidence type="ECO:0000256" key="1">
    <source>
        <dbReference type="SAM" id="MobiDB-lite"/>
    </source>
</evidence>
<feature type="region of interest" description="Disordered" evidence="1">
    <location>
        <begin position="63"/>
        <end position="84"/>
    </location>
</feature>
<name>A0ABR4CI15_9HELO</name>
<organism evidence="2 3">
    <name type="scientific">Oculimacula yallundae</name>
    <dbReference type="NCBI Taxonomy" id="86028"/>
    <lineage>
        <taxon>Eukaryota</taxon>
        <taxon>Fungi</taxon>
        <taxon>Dikarya</taxon>
        <taxon>Ascomycota</taxon>
        <taxon>Pezizomycotina</taxon>
        <taxon>Leotiomycetes</taxon>
        <taxon>Helotiales</taxon>
        <taxon>Ploettnerulaceae</taxon>
        <taxon>Oculimacula</taxon>
    </lineage>
</organism>
<evidence type="ECO:0000313" key="2">
    <source>
        <dbReference type="EMBL" id="KAL2068843.1"/>
    </source>
</evidence>
<dbReference type="Proteomes" id="UP001595075">
    <property type="component" value="Unassembled WGS sequence"/>
</dbReference>
<feature type="non-terminal residue" evidence="2">
    <location>
        <position position="84"/>
    </location>
</feature>
<dbReference type="EMBL" id="JAZHXI010000008">
    <property type="protein sequence ID" value="KAL2068843.1"/>
    <property type="molecule type" value="Genomic_DNA"/>
</dbReference>